<dbReference type="Proteomes" id="UP001271007">
    <property type="component" value="Unassembled WGS sequence"/>
</dbReference>
<organism evidence="1 2">
    <name type="scientific">Extremus antarcticus</name>
    <dbReference type="NCBI Taxonomy" id="702011"/>
    <lineage>
        <taxon>Eukaryota</taxon>
        <taxon>Fungi</taxon>
        <taxon>Dikarya</taxon>
        <taxon>Ascomycota</taxon>
        <taxon>Pezizomycotina</taxon>
        <taxon>Dothideomycetes</taxon>
        <taxon>Dothideomycetidae</taxon>
        <taxon>Mycosphaerellales</taxon>
        <taxon>Extremaceae</taxon>
        <taxon>Extremus</taxon>
    </lineage>
</organism>
<reference evidence="1" key="1">
    <citation type="submission" date="2023-04" db="EMBL/GenBank/DDBJ databases">
        <title>Black Yeasts Isolated from many extreme environments.</title>
        <authorList>
            <person name="Coleine C."/>
            <person name="Stajich J.E."/>
            <person name="Selbmann L."/>
        </authorList>
    </citation>
    <scope>NUCLEOTIDE SEQUENCE</scope>
    <source>
        <strain evidence="1">CCFEE 5312</strain>
    </source>
</reference>
<accession>A0AAJ0DB05</accession>
<protein>
    <submittedName>
        <fullName evidence="1">Uncharacterized protein</fullName>
    </submittedName>
</protein>
<name>A0AAJ0DB05_9PEZI</name>
<evidence type="ECO:0000313" key="2">
    <source>
        <dbReference type="Proteomes" id="UP001271007"/>
    </source>
</evidence>
<evidence type="ECO:0000313" key="1">
    <source>
        <dbReference type="EMBL" id="KAK3050360.1"/>
    </source>
</evidence>
<dbReference type="AlphaFoldDB" id="A0AAJ0DB05"/>
<gene>
    <name evidence="1" type="ORF">LTR09_008510</name>
</gene>
<keyword evidence="2" id="KW-1185">Reference proteome</keyword>
<sequence>MRNHHVLFAKKVVETVKECRKLLSLEVSLHGIKPKEMEELKKVLVDAVEDLPEGRAKRFRLLWGSEEVCATPPNAPKFVFDSWFGTWREQPASTDEKEK</sequence>
<comment type="caution">
    <text evidence="1">The sequence shown here is derived from an EMBL/GenBank/DDBJ whole genome shotgun (WGS) entry which is preliminary data.</text>
</comment>
<proteinExistence type="predicted"/>
<dbReference type="EMBL" id="JAWDJX010000033">
    <property type="protein sequence ID" value="KAK3050360.1"/>
    <property type="molecule type" value="Genomic_DNA"/>
</dbReference>